<dbReference type="Gene3D" id="2.10.70.100">
    <property type="match status" value="1"/>
</dbReference>
<dbReference type="GO" id="GO:0016020">
    <property type="term" value="C:membrane"/>
    <property type="evidence" value="ECO:0007669"/>
    <property type="project" value="InterPro"/>
</dbReference>
<dbReference type="InterPro" id="IPR005467">
    <property type="entry name" value="His_kinase_dom"/>
</dbReference>
<feature type="domain" description="PAC" evidence="9">
    <location>
        <begin position="409"/>
        <end position="461"/>
    </location>
</feature>
<dbReference type="CDD" id="cd16917">
    <property type="entry name" value="HATPase_UhpB-NarQ-NarX-like"/>
    <property type="match status" value="1"/>
</dbReference>
<feature type="domain" description="PAS" evidence="8">
    <location>
        <begin position="719"/>
        <end position="788"/>
    </location>
</feature>
<keyword evidence="11" id="KW-1185">Reference proteome</keyword>
<feature type="coiled-coil region" evidence="6">
    <location>
        <begin position="2147"/>
        <end position="2174"/>
    </location>
</feature>
<dbReference type="SMART" id="SM00387">
    <property type="entry name" value="HATPase_c"/>
    <property type="match status" value="1"/>
</dbReference>
<dbReference type="Gene3D" id="3.30.450.20">
    <property type="entry name" value="PAS domain"/>
    <property type="match status" value="14"/>
</dbReference>
<dbReference type="EMBL" id="OUNR01000012">
    <property type="protein sequence ID" value="SPP64444.1"/>
    <property type="molecule type" value="Genomic_DNA"/>
</dbReference>
<feature type="domain" description="PAS" evidence="8">
    <location>
        <begin position="1229"/>
        <end position="1304"/>
    </location>
</feature>
<evidence type="ECO:0000256" key="2">
    <source>
        <dbReference type="ARBA" id="ARBA00012438"/>
    </source>
</evidence>
<protein>
    <recommendedName>
        <fullName evidence="2">histidine kinase</fullName>
        <ecNumber evidence="2">2.7.13.3</ecNumber>
    </recommendedName>
</protein>
<comment type="catalytic activity">
    <reaction evidence="1">
        <text>ATP + protein L-histidine = ADP + protein N-phospho-L-histidine.</text>
        <dbReference type="EC" id="2.7.13.3"/>
    </reaction>
</comment>
<dbReference type="Gene3D" id="1.20.5.1930">
    <property type="match status" value="1"/>
</dbReference>
<dbReference type="InterPro" id="IPR035965">
    <property type="entry name" value="PAS-like_dom_sf"/>
</dbReference>
<dbReference type="Pfam" id="PF08448">
    <property type="entry name" value="PAS_4"/>
    <property type="match status" value="4"/>
</dbReference>
<feature type="domain" description="PAS" evidence="8">
    <location>
        <begin position="337"/>
        <end position="407"/>
    </location>
</feature>
<evidence type="ECO:0000259" key="9">
    <source>
        <dbReference type="PROSITE" id="PS50113"/>
    </source>
</evidence>
<feature type="domain" description="PAC" evidence="9">
    <location>
        <begin position="1059"/>
        <end position="1109"/>
    </location>
</feature>
<dbReference type="Pfam" id="PF00989">
    <property type="entry name" value="PAS"/>
    <property type="match status" value="3"/>
</dbReference>
<dbReference type="InterPro" id="IPR029016">
    <property type="entry name" value="GAF-like_dom_sf"/>
</dbReference>
<dbReference type="Gene3D" id="3.30.565.10">
    <property type="entry name" value="Histidine kinase-like ATPase, C-terminal domain"/>
    <property type="match status" value="1"/>
</dbReference>
<feature type="domain" description="PAS" evidence="8">
    <location>
        <begin position="1358"/>
        <end position="1392"/>
    </location>
</feature>
<dbReference type="PROSITE" id="PS50113">
    <property type="entry name" value="PAC"/>
    <property type="match status" value="10"/>
</dbReference>
<feature type="domain" description="PAC" evidence="9">
    <location>
        <begin position="1974"/>
        <end position="2028"/>
    </location>
</feature>
<reference evidence="11" key="1">
    <citation type="submission" date="2018-04" db="EMBL/GenBank/DDBJ databases">
        <authorList>
            <person name="Lucker S."/>
            <person name="Sakoula D."/>
        </authorList>
    </citation>
    <scope>NUCLEOTIDE SEQUENCE [LARGE SCALE GENOMIC DNA]</scope>
</reference>
<accession>A0A330L3P1</accession>
<evidence type="ECO:0000259" key="8">
    <source>
        <dbReference type="PROSITE" id="PS50112"/>
    </source>
</evidence>
<dbReference type="PANTHER" id="PTHR43304:SF1">
    <property type="entry name" value="PAC DOMAIN-CONTAINING PROTEIN"/>
    <property type="match status" value="1"/>
</dbReference>
<dbReference type="InterPro" id="IPR036890">
    <property type="entry name" value="HATPase_C_sf"/>
</dbReference>
<dbReference type="EC" id="2.7.13.3" evidence="2"/>
<feature type="domain" description="PAC" evidence="9">
    <location>
        <begin position="1306"/>
        <end position="1357"/>
    </location>
</feature>
<name>A0A330L3P1_9BACT</name>
<evidence type="ECO:0000256" key="5">
    <source>
        <dbReference type="ARBA" id="ARBA00022777"/>
    </source>
</evidence>
<feature type="domain" description="PAS" evidence="8">
    <location>
        <begin position="221"/>
        <end position="284"/>
    </location>
</feature>
<feature type="domain" description="PAC" evidence="9">
    <location>
        <begin position="928"/>
        <end position="980"/>
    </location>
</feature>
<proteinExistence type="predicted"/>
<dbReference type="Pfam" id="PF07730">
    <property type="entry name" value="HisKA_3"/>
    <property type="match status" value="1"/>
</dbReference>
<feature type="domain" description="PAS" evidence="8">
    <location>
        <begin position="1608"/>
        <end position="1664"/>
    </location>
</feature>
<dbReference type="InterPro" id="IPR013767">
    <property type="entry name" value="PAS_fold"/>
</dbReference>
<feature type="domain" description="PAC" evidence="9">
    <location>
        <begin position="537"/>
        <end position="589"/>
    </location>
</feature>
<feature type="domain" description="Histidine kinase" evidence="7">
    <location>
        <begin position="2279"/>
        <end position="2367"/>
    </location>
</feature>
<feature type="domain" description="PAC" evidence="9">
    <location>
        <begin position="1681"/>
        <end position="1733"/>
    </location>
</feature>
<dbReference type="InterPro" id="IPR003594">
    <property type="entry name" value="HATPase_dom"/>
</dbReference>
<feature type="domain" description="PAC" evidence="9">
    <location>
        <begin position="2103"/>
        <end position="2156"/>
    </location>
</feature>
<organism evidence="10 11">
    <name type="scientific">Nitrospira lenta</name>
    <dbReference type="NCBI Taxonomy" id="1436998"/>
    <lineage>
        <taxon>Bacteria</taxon>
        <taxon>Pseudomonadati</taxon>
        <taxon>Nitrospirota</taxon>
        <taxon>Nitrospiria</taxon>
        <taxon>Nitrospirales</taxon>
        <taxon>Nitrospiraceae</taxon>
        <taxon>Nitrospira</taxon>
    </lineage>
</organism>
<keyword evidence="5" id="KW-0418">Kinase</keyword>
<dbReference type="InterPro" id="IPR003018">
    <property type="entry name" value="GAF"/>
</dbReference>
<sequence>MSGTGHLPELESLRSQVADLARELAERDQATQTRQQGLDSELQGLRQQADLLQAIMEGTAADTGDDFFASLAMQLTSTLRMQYTIIGEVLERTPARIRTLAVSSGGTLLDNFEYDLAPAPCGTGLTESFWCFEQGVQALFPNFPPLAAMGVESHSGVSIRDKQGKVVGLIVVMDTKPIAHRERLQTLLRVFAPRVAAELQRTQAEAARDEAEHRLRFTQFAVDHAVDGVLWADESRRFIYANDAVCRSLGYSRDELLSLRIADIAPYHDPECFQRRLDEIKQGGAAIYESVHRRKDGTVFPVETSVTYLEHEGNGYTCGIIRDITARQRIEHERSLALADLQNITETVPDIMFTLDTGGNLIRWNGRLIAVTGYRPEELLNKPALAFVPVEERAQTAEAIQQAFMEGHAELDGHLLTRTGHTIPYHWTGAVLRDSSGQIIGITGIGRDVSERTEAAESLHHQRQHLLEAQALAHLGSWEWDIESGETNWSEEQFRIFGHEPGAIAVTYDTFLAALLPDDHDRVLAAVNDALLGKSPLDLECRIVRPNGDIRVIHMRADVQRDATAHPIGMAGTALDITARTHTEEALRTSEERWHLAVQGSNDGIWDWNIHAGEIFFSARWKAMRGFADHEVRNHIDEWRSRIHPDDLDHVLQSIDRYLTKQTSAFCEEYRVQRKDGSYMWILDRGVALWAEDGTPVRMTGSESDVTDRKLMEQALCASETRFASFMTHLPGAAFIKDAAGRHIFANQGFEQVLGLKRNDWYLKTNEELFPPPIAAVLSQHDQALRMQEHPLEIVETTLHKNETRHWLVKKYKIPSESTSPGFIGGIAIDITERKQAEAALVASEEQLRLAIEGSTDALWDARVGTDHHWTDPAVHLWWSPRIRQWLQLSDAERFTTVGEWAARLHPDDTAPVMAALAAHVEGHHAPYDIEYRLRTNDDTYLWVRGRGQAQWDEQGRPFRMSGSCQDITARKQADMALRENEARTRAILETALDAVISIDEHSRIIGWNPQAETMFGYSAQDALGLPLQQTIIPARYRQAHTQGMERLLQGGKSSTIRRRFEFFALHRSGHEFPVEFAIAASYVDGQPMFTAFIRDITERKQAEHRLRLTQFTIDHAVEAIYWIDPQANIVDVNEAASEMLGYSKEDLCTMTIHDLNPDFQADMWPDFWTETQQRGTMVFETSHRTRDGHLLPVEIQVNYLSYEGQEFHCAFVRDITERKRDQEELRRSKTRLTFILENNPAVVYTRQVGHGWPITFITPNVYELLGYTSTDILTNPDRLDQSIHPDDDPDIMTTGMPQLLSNGAQTFVYRLRRHDGSYCWIENRARLNDDGQGTLQIVGTMLDITQRKQAEEALTTSERQLRTVLDSLPIGVWFTDRTGRTLLANPAAKQIWSNIKQVGLQSQENPSGWWETLEPASEPHRWALSHALTTGAASLNETLDLEDLDGRRKTIRNTTVPVKDESGTTIGAVILNEDLTDLRRIQEALKLTQFSVDHAVEAFFWIGQNANILHVNEAACRMLEYTSDELTHMTVHDIDPNFTLEAWAAHWEELKKNGALTFESKHWSRTGRVLDTEVTISYLQYEGSEYTCAIIRDIGERKQAEEALRQSEERFRLLVEGAPLGIALLDEHFCYVKVNQAFCNLVGYREEEILGQTSALFIHSDDRGSNLALAAEAHRERTSHRLEKRYIRKNQQPIWVTVNATSLPLRGNTGHHMVAIIEDITERKQLAEREASRVRQLKKLSELSMTLSGDPAVVFDQVVRIIGELFDVQVVCLSEIVGAELHFKSIYIDGQIVRSEERSSLDITPCATVVHAKDRQMYDRVMERFPHATLLKDHDAYMYYGFPALDNHGTVVAVTCLLDSTLREFADEEHELLRIIGQRIAVEIERSRHISEKQQAEDALRQNHALLSAIMDATMDVVFVKDLGGRYLHMNPAGARVVGLSPQEIVGKHDTAIWPADLAACCQDTDRLTIATGCIQTREESTLANGKRITYLTSKAPYRDAAGHMIGIIGVAHDISQIKQSEEDLRRSHAFIRQIIDTDPNFIYAKDRDGRFTLVNKAVADSYGTTVDQLTGKTDADFHSNAQGLARFRNIDLEVLDSLREQFVPEEMITDAAGRTRWLQTVRRPIIDESGRATMVLGACTDITERKRMEETLRQRERDLRSALDERERISQDLHDGILQSLYAVGLGLEACKPLMTQRSYKKAAASMDRAIGHLNRVMSEVRNFIAGLESQILQGSTFPMALRTMVLTLTADHPIPCALTIDESLINTFSTEQALHLLHIVREALSNGLRHAGATKTTVSLKSLSQSIRLTIADNGRGFDPASLRGAGHGLTNMEARARKIGGRFAIKSVLQHGTRITIDLPKRSTEGDPPCRK</sequence>
<dbReference type="InParanoid" id="A0A330L3P1"/>
<evidence type="ECO:0000313" key="11">
    <source>
        <dbReference type="Proteomes" id="UP000248168"/>
    </source>
</evidence>
<evidence type="ECO:0000313" key="10">
    <source>
        <dbReference type="EMBL" id="SPP64444.1"/>
    </source>
</evidence>
<dbReference type="InterPro" id="IPR000014">
    <property type="entry name" value="PAS"/>
</dbReference>
<feature type="domain" description="PAS" evidence="8">
    <location>
        <begin position="2029"/>
        <end position="2075"/>
    </location>
</feature>
<feature type="domain" description="PAC" evidence="9">
    <location>
        <begin position="666"/>
        <end position="718"/>
    </location>
</feature>
<evidence type="ECO:0000256" key="3">
    <source>
        <dbReference type="ARBA" id="ARBA00022553"/>
    </source>
</evidence>
<dbReference type="PROSITE" id="PS50112">
    <property type="entry name" value="PAS"/>
    <property type="match status" value="11"/>
</dbReference>
<keyword evidence="4" id="KW-0808">Transferase</keyword>
<dbReference type="InterPro" id="IPR052162">
    <property type="entry name" value="Sensor_kinase/Photoreceptor"/>
</dbReference>
<dbReference type="Pfam" id="PF08447">
    <property type="entry name" value="PAS_3"/>
    <property type="match status" value="4"/>
</dbReference>
<dbReference type="CDD" id="cd00130">
    <property type="entry name" value="PAS"/>
    <property type="match status" value="13"/>
</dbReference>
<dbReference type="SUPFAM" id="SSF55874">
    <property type="entry name" value="ATPase domain of HSP90 chaperone/DNA topoisomerase II/histidine kinase"/>
    <property type="match status" value="1"/>
</dbReference>
<feature type="domain" description="PAS" evidence="8">
    <location>
        <begin position="1114"/>
        <end position="1148"/>
    </location>
</feature>
<dbReference type="SMART" id="SM00086">
    <property type="entry name" value="PAC"/>
    <property type="match status" value="13"/>
</dbReference>
<keyword evidence="3" id="KW-0597">Phosphoprotein</keyword>
<dbReference type="GO" id="GO:0000155">
    <property type="term" value="F:phosphorelay sensor kinase activity"/>
    <property type="evidence" value="ECO:0007669"/>
    <property type="project" value="InterPro"/>
</dbReference>
<dbReference type="RefSeq" id="WP_121988839.1">
    <property type="nucleotide sequence ID" value="NZ_OUNR01000012.1"/>
</dbReference>
<dbReference type="GO" id="GO:0046983">
    <property type="term" value="F:protein dimerization activity"/>
    <property type="evidence" value="ECO:0007669"/>
    <property type="project" value="InterPro"/>
</dbReference>
<feature type="domain" description="PAS" evidence="8">
    <location>
        <begin position="590"/>
        <end position="662"/>
    </location>
</feature>
<dbReference type="NCBIfam" id="TIGR00229">
    <property type="entry name" value="sensory_box"/>
    <property type="match status" value="12"/>
</dbReference>
<dbReference type="PROSITE" id="PS50109">
    <property type="entry name" value="HIS_KIN"/>
    <property type="match status" value="1"/>
</dbReference>
<dbReference type="InterPro" id="IPR000700">
    <property type="entry name" value="PAS-assoc_C"/>
</dbReference>
<feature type="domain" description="PAS" evidence="8">
    <location>
        <begin position="981"/>
        <end position="1052"/>
    </location>
</feature>
<dbReference type="InterPro" id="IPR013655">
    <property type="entry name" value="PAS_fold_3"/>
</dbReference>
<dbReference type="Gene3D" id="3.30.450.40">
    <property type="match status" value="1"/>
</dbReference>
<evidence type="ECO:0000259" key="7">
    <source>
        <dbReference type="PROSITE" id="PS50109"/>
    </source>
</evidence>
<evidence type="ECO:0000256" key="4">
    <source>
        <dbReference type="ARBA" id="ARBA00022679"/>
    </source>
</evidence>
<gene>
    <name evidence="10" type="ORF">NITLEN_20083</name>
</gene>
<dbReference type="GO" id="GO:0006355">
    <property type="term" value="P:regulation of DNA-templated transcription"/>
    <property type="evidence" value="ECO:0007669"/>
    <property type="project" value="InterPro"/>
</dbReference>
<dbReference type="SUPFAM" id="SSF55781">
    <property type="entry name" value="GAF domain-like"/>
    <property type="match status" value="2"/>
</dbReference>
<dbReference type="InterPro" id="IPR011712">
    <property type="entry name" value="Sig_transdc_His_kin_sub3_dim/P"/>
</dbReference>
<dbReference type="Pfam" id="PF13426">
    <property type="entry name" value="PAS_9"/>
    <property type="match status" value="3"/>
</dbReference>
<dbReference type="InterPro" id="IPR013656">
    <property type="entry name" value="PAS_4"/>
</dbReference>
<evidence type="ECO:0000256" key="6">
    <source>
        <dbReference type="SAM" id="Coils"/>
    </source>
</evidence>
<dbReference type="Proteomes" id="UP000248168">
    <property type="component" value="Unassembled WGS sequence"/>
</dbReference>
<dbReference type="SUPFAM" id="SSF55785">
    <property type="entry name" value="PYP-like sensor domain (PAS domain)"/>
    <property type="match status" value="14"/>
</dbReference>
<dbReference type="InterPro" id="IPR001610">
    <property type="entry name" value="PAC"/>
</dbReference>
<dbReference type="Pfam" id="PF02518">
    <property type="entry name" value="HATPase_c"/>
    <property type="match status" value="1"/>
</dbReference>
<dbReference type="SMART" id="SM00091">
    <property type="entry name" value="PAS"/>
    <property type="match status" value="14"/>
</dbReference>
<dbReference type="Pfam" id="PF01590">
    <property type="entry name" value="GAF"/>
    <property type="match status" value="2"/>
</dbReference>
<dbReference type="SMART" id="SM00065">
    <property type="entry name" value="GAF"/>
    <property type="match status" value="2"/>
</dbReference>
<keyword evidence="6" id="KW-0175">Coiled coil</keyword>
<feature type="domain" description="PAS" evidence="8">
    <location>
        <begin position="1904"/>
        <end position="1949"/>
    </location>
</feature>
<evidence type="ECO:0000256" key="1">
    <source>
        <dbReference type="ARBA" id="ARBA00000085"/>
    </source>
</evidence>
<dbReference type="PANTHER" id="PTHR43304">
    <property type="entry name" value="PHYTOCHROME-LIKE PROTEIN CPH1"/>
    <property type="match status" value="1"/>
</dbReference>
<feature type="domain" description="PAC" evidence="9">
    <location>
        <begin position="1436"/>
        <end position="1488"/>
    </location>
</feature>
<dbReference type="OrthoDB" id="9811889at2"/>